<dbReference type="InterPro" id="IPR042261">
    <property type="entry name" value="Lsr2-like_dimerization"/>
</dbReference>
<reference evidence="5 6" key="1">
    <citation type="submission" date="2024-10" db="EMBL/GenBank/DDBJ databases">
        <title>The Natural Products Discovery Center: Release of the First 8490 Sequenced Strains for Exploring Actinobacteria Biosynthetic Diversity.</title>
        <authorList>
            <person name="Kalkreuter E."/>
            <person name="Kautsar S.A."/>
            <person name="Yang D."/>
            <person name="Bader C.D."/>
            <person name="Teijaro C.N."/>
            <person name="Fluegel L."/>
            <person name="Davis C.M."/>
            <person name="Simpson J.R."/>
            <person name="Lauterbach L."/>
            <person name="Steele A.D."/>
            <person name="Gui C."/>
            <person name="Meng S."/>
            <person name="Li G."/>
            <person name="Viehrig K."/>
            <person name="Ye F."/>
            <person name="Su P."/>
            <person name="Kiefer A.F."/>
            <person name="Nichols A."/>
            <person name="Cepeda A.J."/>
            <person name="Yan W."/>
            <person name="Fan B."/>
            <person name="Jiang Y."/>
            <person name="Adhikari A."/>
            <person name="Zheng C.-J."/>
            <person name="Schuster L."/>
            <person name="Cowan T.M."/>
            <person name="Smanski M.J."/>
            <person name="Chevrette M.G."/>
            <person name="De Carvalho L.P.S."/>
            <person name="Shen B."/>
        </authorList>
    </citation>
    <scope>NUCLEOTIDE SEQUENCE [LARGE SCALE GENOMIC DNA]</scope>
    <source>
        <strain evidence="5 6">NPDC003029</strain>
    </source>
</reference>
<proteinExistence type="predicted"/>
<name>A0ABW6RFT3_9ACTN</name>
<feature type="domain" description="Lsr2 dimerization" evidence="3">
    <location>
        <begin position="1"/>
        <end position="60"/>
    </location>
</feature>
<dbReference type="InterPro" id="IPR036625">
    <property type="entry name" value="E3-bd_dom_sf"/>
</dbReference>
<evidence type="ECO:0000313" key="5">
    <source>
        <dbReference type="EMBL" id="MFF3340358.1"/>
    </source>
</evidence>
<dbReference type="EMBL" id="JBIAPK010000004">
    <property type="protein sequence ID" value="MFF3340358.1"/>
    <property type="molecule type" value="Genomic_DNA"/>
</dbReference>
<dbReference type="Pfam" id="PF11774">
    <property type="entry name" value="Lsr2"/>
    <property type="match status" value="1"/>
</dbReference>
<dbReference type="Pfam" id="PF23359">
    <property type="entry name" value="Lsr2_DNA-bd"/>
    <property type="match status" value="1"/>
</dbReference>
<evidence type="ECO:0000256" key="1">
    <source>
        <dbReference type="ARBA" id="ARBA00023125"/>
    </source>
</evidence>
<sequence length="110" mass="11899">MVQRTVTVYTDDLSGSEGDDVATHTFSVDGVNYEVDLGHDNYQKLLDALGPFMGAGRKTGSGARRPAKRGGQTSRGDAAKVREWAQSQGIEVSSRGRIPADLMERYEAAH</sequence>
<dbReference type="RefSeq" id="WP_355713205.1">
    <property type="nucleotide sequence ID" value="NZ_JBEXNP010000002.1"/>
</dbReference>
<dbReference type="Gene3D" id="3.30.60.230">
    <property type="entry name" value="Lsr2, dimerization domain"/>
    <property type="match status" value="1"/>
</dbReference>
<dbReference type="InterPro" id="IPR055370">
    <property type="entry name" value="Lsr2_DNA-bd"/>
</dbReference>
<evidence type="ECO:0000259" key="3">
    <source>
        <dbReference type="Pfam" id="PF11774"/>
    </source>
</evidence>
<keyword evidence="1" id="KW-0238">DNA-binding</keyword>
<comment type="caution">
    <text evidence="5">The sequence shown here is derived from an EMBL/GenBank/DDBJ whole genome shotgun (WGS) entry which is preliminary data.</text>
</comment>
<gene>
    <name evidence="5" type="ORF">ACFYWW_16715</name>
</gene>
<organism evidence="5 6">
    <name type="scientific">Streptomyces flavidovirens</name>
    <dbReference type="NCBI Taxonomy" id="67298"/>
    <lineage>
        <taxon>Bacteria</taxon>
        <taxon>Bacillati</taxon>
        <taxon>Actinomycetota</taxon>
        <taxon>Actinomycetes</taxon>
        <taxon>Kitasatosporales</taxon>
        <taxon>Streptomycetaceae</taxon>
        <taxon>Streptomyces</taxon>
    </lineage>
</organism>
<dbReference type="Gene3D" id="4.10.320.10">
    <property type="entry name" value="E3-binding domain"/>
    <property type="match status" value="1"/>
</dbReference>
<feature type="region of interest" description="Disordered" evidence="2">
    <location>
        <begin position="55"/>
        <end position="81"/>
    </location>
</feature>
<evidence type="ECO:0000256" key="2">
    <source>
        <dbReference type="SAM" id="MobiDB-lite"/>
    </source>
</evidence>
<evidence type="ECO:0000313" key="6">
    <source>
        <dbReference type="Proteomes" id="UP001601976"/>
    </source>
</evidence>
<evidence type="ECO:0000259" key="4">
    <source>
        <dbReference type="Pfam" id="PF23359"/>
    </source>
</evidence>
<dbReference type="Proteomes" id="UP001601976">
    <property type="component" value="Unassembled WGS sequence"/>
</dbReference>
<feature type="domain" description="Lsr2 DNA-binding" evidence="4">
    <location>
        <begin position="74"/>
        <end position="109"/>
    </location>
</feature>
<keyword evidence="6" id="KW-1185">Reference proteome</keyword>
<protein>
    <submittedName>
        <fullName evidence="5">Lsr2 family protein</fullName>
    </submittedName>
</protein>
<dbReference type="InterPro" id="IPR024412">
    <property type="entry name" value="Lsr2_dim_dom"/>
</dbReference>
<accession>A0ABW6RFT3</accession>